<proteinExistence type="predicted"/>
<keyword evidence="1" id="KW-0472">Membrane</keyword>
<sequence>MIELLQFFYSTFLLPPGIFIILLVLCCLQAYRYCGRLPKLLTVITLTLYLCSTQWVSDMIIRPLESQYTPPLQPQGDVIVLLGGGALPDIEGVHGLGQLSGFAANRLLTAAHLYQRLRVPILVSGGQVYQTSGWEAEIAKSILIGLGVPQNEIIVENQSRNTTENARYSKELLDQNGFCRPLLVTSAFHMARAVRQFEKAGLSVLPFPADYQANVVPVFTFSQLRPTAGSLQTVSLAAKEYIGLGVSKWY</sequence>
<protein>
    <submittedName>
        <fullName evidence="3">Uncharacterized SAM-binding protein YcdF, DUF218 family</fullName>
    </submittedName>
</protein>
<dbReference type="CDD" id="cd06259">
    <property type="entry name" value="YdcF-like"/>
    <property type="match status" value="1"/>
</dbReference>
<dbReference type="GO" id="GO:0005886">
    <property type="term" value="C:plasma membrane"/>
    <property type="evidence" value="ECO:0007669"/>
    <property type="project" value="TreeGrafter"/>
</dbReference>
<accession>A0A1H0ADC9</accession>
<dbReference type="PANTHER" id="PTHR30336:SF4">
    <property type="entry name" value="ENVELOPE BIOGENESIS FACTOR ELYC"/>
    <property type="match status" value="1"/>
</dbReference>
<dbReference type="RefSeq" id="WP_092075086.1">
    <property type="nucleotide sequence ID" value="NZ_FNHB01000017.1"/>
</dbReference>
<dbReference type="GO" id="GO:0000270">
    <property type="term" value="P:peptidoglycan metabolic process"/>
    <property type="evidence" value="ECO:0007669"/>
    <property type="project" value="TreeGrafter"/>
</dbReference>
<dbReference type="Pfam" id="PF02698">
    <property type="entry name" value="DUF218"/>
    <property type="match status" value="1"/>
</dbReference>
<keyword evidence="1" id="KW-0812">Transmembrane</keyword>
<feature type="transmembrane region" description="Helical" evidence="1">
    <location>
        <begin position="40"/>
        <end position="57"/>
    </location>
</feature>
<evidence type="ECO:0000313" key="3">
    <source>
        <dbReference type="EMBL" id="SDN31569.1"/>
    </source>
</evidence>
<feature type="domain" description="DUF218" evidence="2">
    <location>
        <begin position="77"/>
        <end position="243"/>
    </location>
</feature>
<evidence type="ECO:0000256" key="1">
    <source>
        <dbReference type="SAM" id="Phobius"/>
    </source>
</evidence>
<feature type="transmembrane region" description="Helical" evidence="1">
    <location>
        <begin position="6"/>
        <end position="28"/>
    </location>
</feature>
<dbReference type="AlphaFoldDB" id="A0A1H0ADC9"/>
<dbReference type="Gene3D" id="3.40.50.620">
    <property type="entry name" value="HUPs"/>
    <property type="match status" value="1"/>
</dbReference>
<reference evidence="3 4" key="1">
    <citation type="submission" date="2016-10" db="EMBL/GenBank/DDBJ databases">
        <authorList>
            <person name="de Groot N.N."/>
        </authorList>
    </citation>
    <scope>NUCLEOTIDE SEQUENCE [LARGE SCALE GENOMIC DNA]</scope>
    <source>
        <strain evidence="3 4">DSM 1736</strain>
    </source>
</reference>
<gene>
    <name evidence="3" type="ORF">SAMN04488502_11743</name>
</gene>
<dbReference type="Proteomes" id="UP000214880">
    <property type="component" value="Unassembled WGS sequence"/>
</dbReference>
<dbReference type="EMBL" id="FNHB01000017">
    <property type="protein sequence ID" value="SDN31569.1"/>
    <property type="molecule type" value="Genomic_DNA"/>
</dbReference>
<dbReference type="PANTHER" id="PTHR30336">
    <property type="entry name" value="INNER MEMBRANE PROTEIN, PROBABLE PERMEASE"/>
    <property type="match status" value="1"/>
</dbReference>
<organism evidence="3 4">
    <name type="scientific">Dendrosporobacter quercicolus</name>
    <dbReference type="NCBI Taxonomy" id="146817"/>
    <lineage>
        <taxon>Bacteria</taxon>
        <taxon>Bacillati</taxon>
        <taxon>Bacillota</taxon>
        <taxon>Negativicutes</taxon>
        <taxon>Selenomonadales</taxon>
        <taxon>Sporomusaceae</taxon>
        <taxon>Dendrosporobacter</taxon>
    </lineage>
</organism>
<dbReference type="OrthoDB" id="9782395at2"/>
<dbReference type="InterPro" id="IPR051599">
    <property type="entry name" value="Cell_Envelope_Assoc"/>
</dbReference>
<name>A0A1H0ADC9_9FIRM</name>
<evidence type="ECO:0000313" key="4">
    <source>
        <dbReference type="Proteomes" id="UP000214880"/>
    </source>
</evidence>
<dbReference type="InterPro" id="IPR003848">
    <property type="entry name" value="DUF218"/>
</dbReference>
<keyword evidence="4" id="KW-1185">Reference proteome</keyword>
<dbReference type="InterPro" id="IPR014729">
    <property type="entry name" value="Rossmann-like_a/b/a_fold"/>
</dbReference>
<dbReference type="GO" id="GO:0043164">
    <property type="term" value="P:Gram-negative-bacterium-type cell wall biogenesis"/>
    <property type="evidence" value="ECO:0007669"/>
    <property type="project" value="TreeGrafter"/>
</dbReference>
<evidence type="ECO:0000259" key="2">
    <source>
        <dbReference type="Pfam" id="PF02698"/>
    </source>
</evidence>
<keyword evidence="1" id="KW-1133">Transmembrane helix</keyword>